<dbReference type="FunFam" id="3.30.160.60:FF:000325">
    <property type="entry name" value="ZFP90 zinc finger protein"/>
    <property type="match status" value="1"/>
</dbReference>
<evidence type="ECO:0000259" key="12">
    <source>
        <dbReference type="PROSITE" id="PS50157"/>
    </source>
</evidence>
<evidence type="ECO:0000256" key="2">
    <source>
        <dbReference type="ARBA" id="ARBA00022723"/>
    </source>
</evidence>
<keyword evidence="7" id="KW-0238">DNA-binding</keyword>
<organism evidence="13 14">
    <name type="scientific">Salvelinus namaycush</name>
    <name type="common">Lake trout</name>
    <name type="synonym">Salmo namaycush</name>
    <dbReference type="NCBI Taxonomy" id="8040"/>
    <lineage>
        <taxon>Eukaryota</taxon>
        <taxon>Metazoa</taxon>
        <taxon>Chordata</taxon>
        <taxon>Craniata</taxon>
        <taxon>Vertebrata</taxon>
        <taxon>Euteleostomi</taxon>
        <taxon>Actinopterygii</taxon>
        <taxon>Neopterygii</taxon>
        <taxon>Teleostei</taxon>
        <taxon>Protacanthopterygii</taxon>
        <taxon>Salmoniformes</taxon>
        <taxon>Salmonidae</taxon>
        <taxon>Salmoninae</taxon>
        <taxon>Salvelinus</taxon>
    </lineage>
</organism>
<feature type="region of interest" description="Disordered" evidence="11">
    <location>
        <begin position="305"/>
        <end position="331"/>
    </location>
</feature>
<keyword evidence="3" id="KW-0677">Repeat</keyword>
<feature type="compositionally biased region" description="Polar residues" evidence="11">
    <location>
        <begin position="475"/>
        <end position="492"/>
    </location>
</feature>
<dbReference type="KEGG" id="snh:120051194"/>
<feature type="domain" description="C2H2-type" evidence="12">
    <location>
        <begin position="563"/>
        <end position="586"/>
    </location>
</feature>
<dbReference type="InterPro" id="IPR036236">
    <property type="entry name" value="Znf_C2H2_sf"/>
</dbReference>
<dbReference type="InterPro" id="IPR013087">
    <property type="entry name" value="Znf_C2H2_type"/>
</dbReference>
<dbReference type="PANTHER" id="PTHR24403:SF107">
    <property type="entry name" value="ZINC FINGER PROTEIN 521"/>
    <property type="match status" value="1"/>
</dbReference>
<dbReference type="PROSITE" id="PS51257">
    <property type="entry name" value="PROKAR_LIPOPROTEIN"/>
    <property type="match status" value="1"/>
</dbReference>
<dbReference type="SUPFAM" id="SSF57667">
    <property type="entry name" value="beta-beta-alpha zinc fingers"/>
    <property type="match status" value="1"/>
</dbReference>
<keyword evidence="8" id="KW-0804">Transcription</keyword>
<evidence type="ECO:0000313" key="13">
    <source>
        <dbReference type="Proteomes" id="UP000808372"/>
    </source>
</evidence>
<accession>A0A8U0R441</accession>
<evidence type="ECO:0000256" key="6">
    <source>
        <dbReference type="ARBA" id="ARBA00023015"/>
    </source>
</evidence>
<evidence type="ECO:0000256" key="9">
    <source>
        <dbReference type="ARBA" id="ARBA00023242"/>
    </source>
</evidence>
<dbReference type="GO" id="GO:0045944">
    <property type="term" value="P:positive regulation of transcription by RNA polymerase II"/>
    <property type="evidence" value="ECO:0007669"/>
    <property type="project" value="TreeGrafter"/>
</dbReference>
<feature type="region of interest" description="Disordered" evidence="11">
    <location>
        <begin position="600"/>
        <end position="624"/>
    </location>
</feature>
<dbReference type="OrthoDB" id="3437960at2759"/>
<keyword evidence="5" id="KW-0862">Zinc</keyword>
<evidence type="ECO:0000256" key="1">
    <source>
        <dbReference type="ARBA" id="ARBA00004123"/>
    </source>
</evidence>
<dbReference type="FunFam" id="3.30.160.60:FF:003312">
    <property type="entry name" value="Zinc finger protein 438"/>
    <property type="match status" value="1"/>
</dbReference>
<feature type="domain" description="C2H2-type" evidence="12">
    <location>
        <begin position="700"/>
        <end position="728"/>
    </location>
</feature>
<dbReference type="Gene3D" id="3.30.160.60">
    <property type="entry name" value="Classic Zinc Finger"/>
    <property type="match status" value="3"/>
</dbReference>
<evidence type="ECO:0000256" key="4">
    <source>
        <dbReference type="ARBA" id="ARBA00022771"/>
    </source>
</evidence>
<evidence type="ECO:0000256" key="11">
    <source>
        <dbReference type="SAM" id="MobiDB-lite"/>
    </source>
</evidence>
<feature type="domain" description="C2H2-type" evidence="12">
    <location>
        <begin position="503"/>
        <end position="530"/>
    </location>
</feature>
<evidence type="ECO:0000256" key="10">
    <source>
        <dbReference type="PROSITE-ProRule" id="PRU00042"/>
    </source>
</evidence>
<feature type="region of interest" description="Disordered" evidence="11">
    <location>
        <begin position="470"/>
        <end position="492"/>
    </location>
</feature>
<keyword evidence="4 10" id="KW-0863">Zinc-finger</keyword>
<dbReference type="InterPro" id="IPR050688">
    <property type="entry name" value="Zinc_finger/UBP_domain"/>
</dbReference>
<dbReference type="GO" id="GO:0005634">
    <property type="term" value="C:nucleus"/>
    <property type="evidence" value="ECO:0007669"/>
    <property type="project" value="UniProtKB-SubCell"/>
</dbReference>
<evidence type="ECO:0000256" key="5">
    <source>
        <dbReference type="ARBA" id="ARBA00022833"/>
    </source>
</evidence>
<evidence type="ECO:0000256" key="8">
    <source>
        <dbReference type="ARBA" id="ARBA00023163"/>
    </source>
</evidence>
<reference evidence="14" key="1">
    <citation type="submission" date="2025-08" db="UniProtKB">
        <authorList>
            <consortium name="RefSeq"/>
        </authorList>
    </citation>
    <scope>IDENTIFICATION</scope>
    <source>
        <tissue evidence="14">White muscle</tissue>
    </source>
</reference>
<comment type="subcellular location">
    <subcellularLocation>
        <location evidence="1">Nucleus</location>
    </subcellularLocation>
</comment>
<feature type="region of interest" description="Disordered" evidence="11">
    <location>
        <begin position="723"/>
        <end position="751"/>
    </location>
</feature>
<evidence type="ECO:0000256" key="7">
    <source>
        <dbReference type="ARBA" id="ARBA00023125"/>
    </source>
</evidence>
<gene>
    <name evidence="14" type="primary">LOC120051194</name>
</gene>
<protein>
    <submittedName>
        <fullName evidence="14">Zinc finger protein 438-like</fullName>
    </submittedName>
</protein>
<feature type="domain" description="C2H2-type" evidence="12">
    <location>
        <begin position="531"/>
        <end position="559"/>
    </location>
</feature>
<keyword evidence="2" id="KW-0479">Metal-binding</keyword>
<evidence type="ECO:0000313" key="14">
    <source>
        <dbReference type="RefSeq" id="XP_038853851.1"/>
    </source>
</evidence>
<dbReference type="PANTHER" id="PTHR24403">
    <property type="entry name" value="ZINC FINGER PROTEIN"/>
    <property type="match status" value="1"/>
</dbReference>
<feature type="region of interest" description="Disordered" evidence="11">
    <location>
        <begin position="106"/>
        <end position="148"/>
    </location>
</feature>
<dbReference type="Pfam" id="PF00096">
    <property type="entry name" value="zf-C2H2"/>
    <property type="match status" value="1"/>
</dbReference>
<name>A0A8U0R441_SALNM</name>
<dbReference type="PROSITE" id="PS50157">
    <property type="entry name" value="ZINC_FINGER_C2H2_2"/>
    <property type="match status" value="4"/>
</dbReference>
<dbReference type="GO" id="GO:0008270">
    <property type="term" value="F:zinc ion binding"/>
    <property type="evidence" value="ECO:0007669"/>
    <property type="project" value="UniProtKB-KW"/>
</dbReference>
<dbReference type="GO" id="GO:0003677">
    <property type="term" value="F:DNA binding"/>
    <property type="evidence" value="ECO:0007669"/>
    <property type="project" value="UniProtKB-KW"/>
</dbReference>
<sequence>MMKSLQFRSIAPKAPAAVVPSPTAVLSCQQPSALPEAASTAVNPKSILVPAQNYALMQVAGQEGTFSLVALPPSVSPQSPQQQQPQQQTIQKNLKLPIPRYQPMRAKSTPEKVKLATPTAVTTRPQRSIAAVKKKLSSPEPKEEPSKQVILIDSTASSEISALTALLPDNAVLYSGSPLEQVAVVDTTINHMSTPAHGPGPVTSMLQNLQYPSGGFTKSSPVKLPQEESNIKVGIRPCQPKPVAQQPHPQPASSSITVLSPAIFSKAVQIIPSPPKGKLPILPYSNIKSNLIPATKLNLNAMSPKKAFPSQPGLPGLTSYPSDPQSKTPETAEALCQNQMPNSLLQCQPRAKTTGTLSLLGTLQMQKPPGKKRGRKRKTMEDILAFEARKKRSLSFFRRRVPEKPSPSAVISQQREVDISKKYRSIRPKPHHMLLMETVPQLVSLPSLTSSDSLEPELLVGHQLSAKVLEPGPRQPQSASTTLHLRGGSSSQRVYLGSSRPLHHCPTCSRCFQFKHHLQSHMNSHTNSRPYVCPVCRKAYAHSGSLSTHMKLHHSEGRPRRTLRCEFCEKAFGYVGVYFSHLREVHKVILTVEPSISQHEDDVPVEGAMSPDQGDEQGQEEREDPVELQIKCGRCQAITPTFADMKLHLLYVHGEEVQVRLRDGAGGLGGALQGGREAEDELVKHAAHYWRQLNEKRNLVRCGSCDEEFFSFSKLKRHILSHHQGGAEDDGNGDREGEGEPTGRSARGGRGVLGQGSVFNCVLCSQVLDSKEEVMEHWTVHHHCEDTQVLWEALSSYSGDREMDLPSHSTH</sequence>
<keyword evidence="13" id="KW-1185">Reference proteome</keyword>
<feature type="compositionally biased region" description="Polar residues" evidence="11">
    <location>
        <begin position="319"/>
        <end position="329"/>
    </location>
</feature>
<dbReference type="Proteomes" id="UP000808372">
    <property type="component" value="Chromosome 7"/>
</dbReference>
<dbReference type="AlphaFoldDB" id="A0A8U0R441"/>
<dbReference type="PROSITE" id="PS00028">
    <property type="entry name" value="ZINC_FINGER_C2H2_1"/>
    <property type="match status" value="4"/>
</dbReference>
<dbReference type="SMART" id="SM00355">
    <property type="entry name" value="ZnF_C2H2"/>
    <property type="match status" value="6"/>
</dbReference>
<proteinExistence type="predicted"/>
<dbReference type="RefSeq" id="XP_038853851.1">
    <property type="nucleotide sequence ID" value="XM_038997923.1"/>
</dbReference>
<evidence type="ECO:0000256" key="3">
    <source>
        <dbReference type="ARBA" id="ARBA00022737"/>
    </source>
</evidence>
<keyword evidence="9" id="KW-0539">Nucleus</keyword>
<feature type="compositionally biased region" description="Acidic residues" evidence="11">
    <location>
        <begin position="613"/>
        <end position="624"/>
    </location>
</feature>
<keyword evidence="6" id="KW-0805">Transcription regulation</keyword>
<dbReference type="GeneID" id="120051194"/>